<evidence type="ECO:0000313" key="5">
    <source>
        <dbReference type="Proteomes" id="UP000198736"/>
    </source>
</evidence>
<gene>
    <name evidence="4" type="ORF">COMA2_20413</name>
</gene>
<name>A0A0S4LGF8_9BACT</name>
<dbReference type="SUPFAM" id="SSF52172">
    <property type="entry name" value="CheY-like"/>
    <property type="match status" value="1"/>
</dbReference>
<dbReference type="EMBL" id="CZPZ01000012">
    <property type="protein sequence ID" value="CUS35725.1"/>
    <property type="molecule type" value="Genomic_DNA"/>
</dbReference>
<dbReference type="Proteomes" id="UP000198736">
    <property type="component" value="Unassembled WGS sequence"/>
</dbReference>
<reference evidence="5" key="1">
    <citation type="submission" date="2015-10" db="EMBL/GenBank/DDBJ databases">
        <authorList>
            <person name="Luecker S."/>
            <person name="Luecker S."/>
        </authorList>
    </citation>
    <scope>NUCLEOTIDE SEQUENCE [LARGE SCALE GENOMIC DNA]</scope>
</reference>
<dbReference type="InterPro" id="IPR001789">
    <property type="entry name" value="Sig_transdc_resp-reg_receiver"/>
</dbReference>
<dbReference type="SMART" id="SM00448">
    <property type="entry name" value="REC"/>
    <property type="match status" value="1"/>
</dbReference>
<dbReference type="AlphaFoldDB" id="A0A0S4LGF8"/>
<dbReference type="GO" id="GO:0000160">
    <property type="term" value="P:phosphorelay signal transduction system"/>
    <property type="evidence" value="ECO:0007669"/>
    <property type="project" value="InterPro"/>
</dbReference>
<dbReference type="PROSITE" id="PS50110">
    <property type="entry name" value="RESPONSE_REGULATORY"/>
    <property type="match status" value="1"/>
</dbReference>
<evidence type="ECO:0000259" key="3">
    <source>
        <dbReference type="PROSITE" id="PS50110"/>
    </source>
</evidence>
<dbReference type="PANTHER" id="PTHR44591">
    <property type="entry name" value="STRESS RESPONSE REGULATOR PROTEIN 1"/>
    <property type="match status" value="1"/>
</dbReference>
<evidence type="ECO:0000313" key="4">
    <source>
        <dbReference type="EMBL" id="CUS35725.1"/>
    </source>
</evidence>
<accession>A0A0S4LGF8</accession>
<dbReference type="STRING" id="1742973.COMA2_20413"/>
<feature type="modified residue" description="4-aspartylphosphate" evidence="2">
    <location>
        <position position="133"/>
    </location>
</feature>
<keyword evidence="1 2" id="KW-0597">Phosphoprotein</keyword>
<sequence length="202" mass="21531">MELTVTHVVRKPLSFSRSDAPSGSGPAKAALLPSTIATKPSETVQTAPFSFVDSEIHLPQAASDSDHKLSPDTNTSVKARTAHSILVVEDDPDIAMALQDLLEFEGFHVDCAQTCSQAFSSLEQNAYHAVLLDLGLPDGDGSSILEKLQVSRPSLPVIVLSASNRDLGPLRAYARLTKPWERAELCGILHRAIGTTSSSTVS</sequence>
<evidence type="ECO:0000256" key="2">
    <source>
        <dbReference type="PROSITE-ProRule" id="PRU00169"/>
    </source>
</evidence>
<proteinExistence type="predicted"/>
<dbReference type="Gene3D" id="3.40.50.2300">
    <property type="match status" value="1"/>
</dbReference>
<evidence type="ECO:0000256" key="1">
    <source>
        <dbReference type="ARBA" id="ARBA00022553"/>
    </source>
</evidence>
<keyword evidence="5" id="KW-1185">Reference proteome</keyword>
<protein>
    <recommendedName>
        <fullName evidence="3">Response regulatory domain-containing protein</fullName>
    </recommendedName>
</protein>
<dbReference type="PANTHER" id="PTHR44591:SF21">
    <property type="entry name" value="TWO-COMPONENT RESPONSE REGULATOR"/>
    <property type="match status" value="1"/>
</dbReference>
<dbReference type="Pfam" id="PF00072">
    <property type="entry name" value="Response_reg"/>
    <property type="match status" value="1"/>
</dbReference>
<feature type="domain" description="Response regulatory" evidence="3">
    <location>
        <begin position="84"/>
        <end position="193"/>
    </location>
</feature>
<organism evidence="4 5">
    <name type="scientific">Candidatus Nitrospira nitrificans</name>
    <dbReference type="NCBI Taxonomy" id="1742973"/>
    <lineage>
        <taxon>Bacteria</taxon>
        <taxon>Pseudomonadati</taxon>
        <taxon>Nitrospirota</taxon>
        <taxon>Nitrospiria</taxon>
        <taxon>Nitrospirales</taxon>
        <taxon>Nitrospiraceae</taxon>
        <taxon>Nitrospira</taxon>
    </lineage>
</organism>
<dbReference type="InterPro" id="IPR050595">
    <property type="entry name" value="Bact_response_regulator"/>
</dbReference>
<dbReference type="InterPro" id="IPR011006">
    <property type="entry name" value="CheY-like_superfamily"/>
</dbReference>